<dbReference type="STRING" id="755732.Fluta_0398"/>
<dbReference type="KEGG" id="fte:Fluta_0398"/>
<accession>F2IE88</accession>
<reference evidence="2" key="2">
    <citation type="submission" date="2011-02" db="EMBL/GenBank/DDBJ databases">
        <title>The complete genome of Fluviicola taffensis DSM 16823.</title>
        <authorList>
            <consortium name="US DOE Joint Genome Institute (JGI-PGF)"/>
            <person name="Lucas S."/>
            <person name="Copeland A."/>
            <person name="Lapidus A."/>
            <person name="Bruce D."/>
            <person name="Goodwin L."/>
            <person name="Pitluck S."/>
            <person name="Kyrpides N."/>
            <person name="Mavromatis K."/>
            <person name="Ivanova N."/>
            <person name="Mikhailova N."/>
            <person name="Pagani I."/>
            <person name="Chertkov O."/>
            <person name="Detter J.C."/>
            <person name="Han C."/>
            <person name="Tapia R."/>
            <person name="Land M."/>
            <person name="Hauser L."/>
            <person name="Markowitz V."/>
            <person name="Cheng J.-F."/>
            <person name="Hugenholtz P."/>
            <person name="Woyke T."/>
            <person name="Wu D."/>
            <person name="Tindall B."/>
            <person name="Pomrenke H.G."/>
            <person name="Brambilla E."/>
            <person name="Klenk H.-P."/>
            <person name="Eisen J.A."/>
        </authorList>
    </citation>
    <scope>NUCLEOTIDE SEQUENCE [LARGE SCALE GENOMIC DNA]</scope>
    <source>
        <strain evidence="2">DSM 16823 / RW262 / RW262</strain>
    </source>
</reference>
<name>F2IE88_FLUTR</name>
<dbReference type="HOGENOM" id="CLU_805961_0_0_10"/>
<gene>
    <name evidence="1" type="ordered locus">Fluta_0398</name>
</gene>
<evidence type="ECO:0000313" key="1">
    <source>
        <dbReference type="EMBL" id="AEA42406.1"/>
    </source>
</evidence>
<keyword evidence="2" id="KW-1185">Reference proteome</keyword>
<dbReference type="InterPro" id="IPR032325">
    <property type="entry name" value="DUF4852"/>
</dbReference>
<sequence precursor="true">MMRNTFLLIFIFVSSINILYSQEAEKLKKYQSLVSKHTYSKGDTIVVGETGKNVFSAKKKYAGIFIKDKKNVCGFRELDSVISGSQCIIKNILSFQEHCTFEFKNSVVFELQGPNNWTLYMPIDKALQAKELIVFTNPKKTKGIDLLDERAVFLLNLEQSKGTSADNALKYCKIVDPAKGKAFELNLSQFEKEKAEWVKKLDLARKGVQLKDTFILTLPAYLSKYAFDKGEFQIVDNPTVYGSKALTYSGDTKVVFDNYKSFTTLKSAKENADFFLNVNTADYNGNRKAYTQIKAICTSITKDPNVLVTSDNPGINILHFTILEMWMVDSENLNYNYIGSKKLK</sequence>
<evidence type="ECO:0000313" key="2">
    <source>
        <dbReference type="Proteomes" id="UP000007463"/>
    </source>
</evidence>
<protein>
    <submittedName>
        <fullName evidence="1">Uncharacterized protein</fullName>
    </submittedName>
</protein>
<dbReference type="EMBL" id="CP002542">
    <property type="protein sequence ID" value="AEA42406.1"/>
    <property type="molecule type" value="Genomic_DNA"/>
</dbReference>
<dbReference type="Pfam" id="PF16144">
    <property type="entry name" value="DUF4852"/>
    <property type="match status" value="1"/>
</dbReference>
<proteinExistence type="predicted"/>
<reference evidence="1 2" key="1">
    <citation type="journal article" date="2011" name="Stand. Genomic Sci.">
        <title>Complete genome sequence of the gliding freshwater bacterium Fluviicola taffensis type strain (RW262).</title>
        <authorList>
            <person name="Woyke T."/>
            <person name="Chertkov O."/>
            <person name="Lapidus A."/>
            <person name="Nolan M."/>
            <person name="Lucas S."/>
            <person name="Del Rio T.G."/>
            <person name="Tice H."/>
            <person name="Cheng J.F."/>
            <person name="Tapia R."/>
            <person name="Han C."/>
            <person name="Goodwin L."/>
            <person name="Pitluck S."/>
            <person name="Liolios K."/>
            <person name="Pagani I."/>
            <person name="Ivanova N."/>
            <person name="Huntemann M."/>
            <person name="Mavromatis K."/>
            <person name="Mikhailova N."/>
            <person name="Pati A."/>
            <person name="Chen A."/>
            <person name="Palaniappan K."/>
            <person name="Land M."/>
            <person name="Hauser L."/>
            <person name="Brambilla E.M."/>
            <person name="Rohde M."/>
            <person name="Mwirichia R."/>
            <person name="Sikorski J."/>
            <person name="Tindall B.J."/>
            <person name="Goker M."/>
            <person name="Bristow J."/>
            <person name="Eisen J.A."/>
            <person name="Markowitz V."/>
            <person name="Hugenholtz P."/>
            <person name="Klenk H.P."/>
            <person name="Kyrpides N.C."/>
        </authorList>
    </citation>
    <scope>NUCLEOTIDE SEQUENCE [LARGE SCALE GENOMIC DNA]</scope>
    <source>
        <strain evidence="2">DSM 16823 / RW262 / RW262</strain>
    </source>
</reference>
<dbReference type="Proteomes" id="UP000007463">
    <property type="component" value="Chromosome"/>
</dbReference>
<dbReference type="AlphaFoldDB" id="F2IE88"/>
<organism evidence="1 2">
    <name type="scientific">Fluviicola taffensis (strain DSM 16823 / NCIMB 13979 / RW262)</name>
    <dbReference type="NCBI Taxonomy" id="755732"/>
    <lineage>
        <taxon>Bacteria</taxon>
        <taxon>Pseudomonadati</taxon>
        <taxon>Bacteroidota</taxon>
        <taxon>Flavobacteriia</taxon>
        <taxon>Flavobacteriales</taxon>
        <taxon>Crocinitomicaceae</taxon>
        <taxon>Fluviicola</taxon>
    </lineage>
</organism>